<dbReference type="AlphaFoldDB" id="A0A1W4X9I4"/>
<sequence>MPVVDIKKDVQNRLVDLKMVVVTHEPFQDVEKESMHATPCVVDYEQNPAIIGQNSYNFRQAVSPQYTIPLDIRDVKTALDFLRVAISTRDRVLLQKCIESLDNQLNPQNVLTIYSSLGDCEKSRTENFRPSAPPFSEQDQRDSTEWIPKLLGDIRHNCLLEIDKNADYILQNKDILNLSYPDILNILQRDTLQVSCEAIVYKTVFNWTIAECQRRSQNFANLSPRDKKEVLQNLAFAPRYGLMTKSEFMSRNIQALDGPRYSGILDETEWRYIKFYLKEKSKGRPVNPLNHKMSSPRIIGNIKPVDLSSRSRNIRKNEISFEKRASDSSQCSRKTFFEKCLINLFTCWSFIFD</sequence>
<feature type="domain" description="BACK" evidence="1">
    <location>
        <begin position="154"/>
        <end position="222"/>
    </location>
</feature>
<dbReference type="GO" id="GO:0005829">
    <property type="term" value="C:cytosol"/>
    <property type="evidence" value="ECO:0007669"/>
    <property type="project" value="TreeGrafter"/>
</dbReference>
<gene>
    <name evidence="3" type="primary">LOC108742135</name>
</gene>
<dbReference type="PANTHER" id="PTHR45774:SF4">
    <property type="entry name" value="AXUNDEAD, ISOFORM F"/>
    <property type="match status" value="1"/>
</dbReference>
<dbReference type="GeneID" id="108742135"/>
<evidence type="ECO:0000313" key="3">
    <source>
        <dbReference type="RefSeq" id="XP_018332694.1"/>
    </source>
</evidence>
<dbReference type="InParanoid" id="A0A1W4X9I4"/>
<dbReference type="Pfam" id="PF07707">
    <property type="entry name" value="BACK"/>
    <property type="match status" value="1"/>
</dbReference>
<keyword evidence="2" id="KW-1185">Reference proteome</keyword>
<proteinExistence type="predicted"/>
<evidence type="ECO:0000313" key="2">
    <source>
        <dbReference type="Proteomes" id="UP000192223"/>
    </source>
</evidence>
<dbReference type="GO" id="GO:0022008">
    <property type="term" value="P:neurogenesis"/>
    <property type="evidence" value="ECO:0007669"/>
    <property type="project" value="TreeGrafter"/>
</dbReference>
<accession>A0A1W4X9I4</accession>
<protein>
    <submittedName>
        <fullName evidence="3">Uncharacterized protein LOC108742135 isoform X1</fullName>
    </submittedName>
</protein>
<evidence type="ECO:0000259" key="1">
    <source>
        <dbReference type="Pfam" id="PF07707"/>
    </source>
</evidence>
<dbReference type="OrthoDB" id="6335872at2759"/>
<dbReference type="Gene3D" id="1.25.40.420">
    <property type="match status" value="1"/>
</dbReference>
<dbReference type="Proteomes" id="UP000192223">
    <property type="component" value="Unplaced"/>
</dbReference>
<dbReference type="STRING" id="224129.A0A1W4X9I4"/>
<dbReference type="InterPro" id="IPR011705">
    <property type="entry name" value="BACK"/>
</dbReference>
<dbReference type="KEGG" id="apln:108742135"/>
<dbReference type="CTD" id="38741"/>
<reference evidence="3" key="1">
    <citation type="submission" date="2025-08" db="UniProtKB">
        <authorList>
            <consortium name="RefSeq"/>
        </authorList>
    </citation>
    <scope>IDENTIFICATION</scope>
    <source>
        <tissue evidence="3">Entire body</tissue>
    </source>
</reference>
<name>A0A1W4X9I4_AGRPL</name>
<dbReference type="PANTHER" id="PTHR45774">
    <property type="entry name" value="BTB/POZ DOMAIN-CONTAINING"/>
    <property type="match status" value="1"/>
</dbReference>
<organism evidence="2 3">
    <name type="scientific">Agrilus planipennis</name>
    <name type="common">Emerald ash borer</name>
    <name type="synonym">Agrilus marcopoli</name>
    <dbReference type="NCBI Taxonomy" id="224129"/>
    <lineage>
        <taxon>Eukaryota</taxon>
        <taxon>Metazoa</taxon>
        <taxon>Ecdysozoa</taxon>
        <taxon>Arthropoda</taxon>
        <taxon>Hexapoda</taxon>
        <taxon>Insecta</taxon>
        <taxon>Pterygota</taxon>
        <taxon>Neoptera</taxon>
        <taxon>Endopterygota</taxon>
        <taxon>Coleoptera</taxon>
        <taxon>Polyphaga</taxon>
        <taxon>Elateriformia</taxon>
        <taxon>Buprestoidea</taxon>
        <taxon>Buprestidae</taxon>
        <taxon>Agrilinae</taxon>
        <taxon>Agrilus</taxon>
    </lineage>
</organism>
<dbReference type="RefSeq" id="XP_018332694.1">
    <property type="nucleotide sequence ID" value="XM_018477192.2"/>
</dbReference>